<feature type="signal peptide" evidence="1">
    <location>
        <begin position="1"/>
        <end position="21"/>
    </location>
</feature>
<keyword evidence="1" id="KW-0732">Signal</keyword>
<evidence type="ECO:0000313" key="3">
    <source>
        <dbReference type="WBParaSite" id="Pan_g22317.t1"/>
    </source>
</evidence>
<reference evidence="2" key="1">
    <citation type="journal article" date="2013" name="Genetics">
        <title>The draft genome and transcriptome of Panagrellus redivivus are shaped by the harsh demands of a free-living lifestyle.</title>
        <authorList>
            <person name="Srinivasan J."/>
            <person name="Dillman A.R."/>
            <person name="Macchietto M.G."/>
            <person name="Heikkinen L."/>
            <person name="Lakso M."/>
            <person name="Fracchia K.M."/>
            <person name="Antoshechkin I."/>
            <person name="Mortazavi A."/>
            <person name="Wong G."/>
            <person name="Sternberg P.W."/>
        </authorList>
    </citation>
    <scope>NUCLEOTIDE SEQUENCE [LARGE SCALE GENOMIC DNA]</scope>
    <source>
        <strain evidence="2">MT8872</strain>
    </source>
</reference>
<evidence type="ECO:0000313" key="2">
    <source>
        <dbReference type="Proteomes" id="UP000492821"/>
    </source>
</evidence>
<proteinExistence type="predicted"/>
<dbReference type="WBParaSite" id="Pan_g22317.t1">
    <property type="protein sequence ID" value="Pan_g22317.t1"/>
    <property type="gene ID" value="Pan_g22317"/>
</dbReference>
<dbReference type="Proteomes" id="UP000492821">
    <property type="component" value="Unassembled WGS sequence"/>
</dbReference>
<evidence type="ECO:0000256" key="1">
    <source>
        <dbReference type="SAM" id="SignalP"/>
    </source>
</evidence>
<reference evidence="3" key="2">
    <citation type="submission" date="2020-10" db="UniProtKB">
        <authorList>
            <consortium name="WormBaseParasite"/>
        </authorList>
    </citation>
    <scope>IDENTIFICATION</scope>
</reference>
<organism evidence="2 3">
    <name type="scientific">Panagrellus redivivus</name>
    <name type="common">Microworm</name>
    <dbReference type="NCBI Taxonomy" id="6233"/>
    <lineage>
        <taxon>Eukaryota</taxon>
        <taxon>Metazoa</taxon>
        <taxon>Ecdysozoa</taxon>
        <taxon>Nematoda</taxon>
        <taxon>Chromadorea</taxon>
        <taxon>Rhabditida</taxon>
        <taxon>Tylenchina</taxon>
        <taxon>Panagrolaimomorpha</taxon>
        <taxon>Panagrolaimoidea</taxon>
        <taxon>Panagrolaimidae</taxon>
        <taxon>Panagrellus</taxon>
    </lineage>
</organism>
<feature type="chain" id="PRO_5028931551" evidence="1">
    <location>
        <begin position="22"/>
        <end position="115"/>
    </location>
</feature>
<name>A0A7E4VMG0_PANRE</name>
<dbReference type="AlphaFoldDB" id="A0A7E4VMG0"/>
<protein>
    <submittedName>
        <fullName evidence="3">GRANULINS domain-containing protein</fullName>
    </submittedName>
</protein>
<accession>A0A7E4VMG0</accession>
<sequence length="115" mass="12043">MTSCFVFTTIFVLLFATTISACFLNSCPYRRYGRNVKCAHCGTNGDGVCAADSVCCTSTACTNSADCVGAPSCAPRSCKVGDSAGICISPVLCCSQELCQQNMKCLLANTHPSFP</sequence>
<keyword evidence="2" id="KW-1185">Reference proteome</keyword>